<dbReference type="PANTHER" id="PTHR43433:SF5">
    <property type="entry name" value="AB HYDROLASE-1 DOMAIN-CONTAINING PROTEIN"/>
    <property type="match status" value="1"/>
</dbReference>
<protein>
    <recommendedName>
        <fullName evidence="1">AB hydrolase-1 domain-containing protein</fullName>
    </recommendedName>
</protein>
<dbReference type="SUPFAM" id="SSF53474">
    <property type="entry name" value="alpha/beta-Hydrolases"/>
    <property type="match status" value="1"/>
</dbReference>
<evidence type="ECO:0000313" key="3">
    <source>
        <dbReference type="Proteomes" id="UP000635565"/>
    </source>
</evidence>
<keyword evidence="3" id="KW-1185">Reference proteome</keyword>
<comment type="caution">
    <text evidence="2">The sequence shown here is derived from an EMBL/GenBank/DDBJ whole genome shotgun (WGS) entry which is preliminary data.</text>
</comment>
<sequence>MFLTATDGTKIAYDIQGEGPLLILLQGFDEARQIWHELGYVERLRQHFRVVTMDRRGIGESDKPTQSSAYRLEQMFADIFAVADTCEAEKFLVWGHSFGASLALLLASRSSRVSRAIAAGSFFGRIYFEERINQIISELNILYKAQREGTLKQLGMDNEDIRWVEERSLPALMACWQATVSWPVVQPREIRCPLYVYAGSDDRRITQPLLARQEEIDAEGIILRIFDHLDHPQEISEIEVVYPAAEAFLRKTTEE</sequence>
<evidence type="ECO:0000313" key="2">
    <source>
        <dbReference type="EMBL" id="GHO84788.1"/>
    </source>
</evidence>
<reference evidence="2 3" key="1">
    <citation type="journal article" date="2021" name="Int. J. Syst. Evol. Microbiol.">
        <title>Reticulibacter mediterranei gen. nov., sp. nov., within the new family Reticulibacteraceae fam. nov., and Ktedonospora formicarum gen. nov., sp. nov., Ktedonobacter robiniae sp. nov., Dictyobacter formicarum sp. nov. and Dictyobacter arantiisoli sp. nov., belonging to the class Ktedonobacteria.</title>
        <authorList>
            <person name="Yabe S."/>
            <person name="Zheng Y."/>
            <person name="Wang C.M."/>
            <person name="Sakai Y."/>
            <person name="Abe K."/>
            <person name="Yokota A."/>
            <person name="Donadio S."/>
            <person name="Cavaletti L."/>
            <person name="Monciardini P."/>
        </authorList>
    </citation>
    <scope>NUCLEOTIDE SEQUENCE [LARGE SCALE GENOMIC DNA]</scope>
    <source>
        <strain evidence="2 3">SOSP1-9</strain>
    </source>
</reference>
<dbReference type="EMBL" id="BNJJ01000007">
    <property type="protein sequence ID" value="GHO84788.1"/>
    <property type="molecule type" value="Genomic_DNA"/>
</dbReference>
<organism evidence="2 3">
    <name type="scientific">Dictyobacter formicarum</name>
    <dbReference type="NCBI Taxonomy" id="2778368"/>
    <lineage>
        <taxon>Bacteria</taxon>
        <taxon>Bacillati</taxon>
        <taxon>Chloroflexota</taxon>
        <taxon>Ktedonobacteria</taxon>
        <taxon>Ktedonobacterales</taxon>
        <taxon>Dictyobacteraceae</taxon>
        <taxon>Dictyobacter</taxon>
    </lineage>
</organism>
<dbReference type="Gene3D" id="3.40.50.1820">
    <property type="entry name" value="alpha/beta hydrolase"/>
    <property type="match status" value="1"/>
</dbReference>
<feature type="domain" description="AB hydrolase-1" evidence="1">
    <location>
        <begin position="20"/>
        <end position="121"/>
    </location>
</feature>
<proteinExistence type="predicted"/>
<accession>A0ABQ3VGM7</accession>
<dbReference type="InterPro" id="IPR000073">
    <property type="entry name" value="AB_hydrolase_1"/>
</dbReference>
<dbReference type="PANTHER" id="PTHR43433">
    <property type="entry name" value="HYDROLASE, ALPHA/BETA FOLD FAMILY PROTEIN"/>
    <property type="match status" value="1"/>
</dbReference>
<name>A0ABQ3VGM7_9CHLR</name>
<evidence type="ECO:0000259" key="1">
    <source>
        <dbReference type="Pfam" id="PF00561"/>
    </source>
</evidence>
<dbReference type="Pfam" id="PF00561">
    <property type="entry name" value="Abhydrolase_1"/>
    <property type="match status" value="1"/>
</dbReference>
<gene>
    <name evidence="2" type="ORF">KSZ_27940</name>
</gene>
<dbReference type="InterPro" id="IPR050471">
    <property type="entry name" value="AB_hydrolase"/>
</dbReference>
<dbReference type="InterPro" id="IPR029058">
    <property type="entry name" value="AB_hydrolase_fold"/>
</dbReference>
<dbReference type="Proteomes" id="UP000635565">
    <property type="component" value="Unassembled WGS sequence"/>
</dbReference>
<dbReference type="RefSeq" id="WP_201362420.1">
    <property type="nucleotide sequence ID" value="NZ_BNJJ01000007.1"/>
</dbReference>